<gene>
    <name evidence="2" type="ORF">AMAG_15327</name>
</gene>
<accession>A0A0L0T961</accession>
<dbReference type="eggNOG" id="ENOG502QT9W">
    <property type="taxonomic scope" value="Eukaryota"/>
</dbReference>
<dbReference type="VEuPathDB" id="FungiDB:AMAG_15327"/>
<dbReference type="Proteomes" id="UP000054350">
    <property type="component" value="Unassembled WGS sequence"/>
</dbReference>
<reference evidence="2 3" key="1">
    <citation type="submission" date="2009-11" db="EMBL/GenBank/DDBJ databases">
        <title>Annotation of Allomyces macrogynus ATCC 38327.</title>
        <authorList>
            <consortium name="The Broad Institute Genome Sequencing Platform"/>
            <person name="Russ C."/>
            <person name="Cuomo C."/>
            <person name="Burger G."/>
            <person name="Gray M.W."/>
            <person name="Holland P.W.H."/>
            <person name="King N."/>
            <person name="Lang F.B.F."/>
            <person name="Roger A.J."/>
            <person name="Ruiz-Trillo I."/>
            <person name="Young S.K."/>
            <person name="Zeng Q."/>
            <person name="Gargeya S."/>
            <person name="Fitzgerald M."/>
            <person name="Haas B."/>
            <person name="Abouelleil A."/>
            <person name="Alvarado L."/>
            <person name="Arachchi H.M."/>
            <person name="Berlin A."/>
            <person name="Chapman S.B."/>
            <person name="Gearin G."/>
            <person name="Goldberg J."/>
            <person name="Griggs A."/>
            <person name="Gujja S."/>
            <person name="Hansen M."/>
            <person name="Heiman D."/>
            <person name="Howarth C."/>
            <person name="Larimer J."/>
            <person name="Lui A."/>
            <person name="MacDonald P.J.P."/>
            <person name="McCowen C."/>
            <person name="Montmayeur A."/>
            <person name="Murphy C."/>
            <person name="Neiman D."/>
            <person name="Pearson M."/>
            <person name="Priest M."/>
            <person name="Roberts A."/>
            <person name="Saif S."/>
            <person name="Shea T."/>
            <person name="Sisk P."/>
            <person name="Stolte C."/>
            <person name="Sykes S."/>
            <person name="Wortman J."/>
            <person name="Nusbaum C."/>
            <person name="Birren B."/>
        </authorList>
    </citation>
    <scope>NUCLEOTIDE SEQUENCE [LARGE SCALE GENOMIC DNA]</scope>
    <source>
        <strain evidence="2 3">ATCC 38327</strain>
    </source>
</reference>
<reference evidence="3" key="2">
    <citation type="submission" date="2009-11" db="EMBL/GenBank/DDBJ databases">
        <title>The Genome Sequence of Allomyces macrogynus strain ATCC 38327.</title>
        <authorList>
            <consortium name="The Broad Institute Genome Sequencing Platform"/>
            <person name="Russ C."/>
            <person name="Cuomo C."/>
            <person name="Shea T."/>
            <person name="Young S.K."/>
            <person name="Zeng Q."/>
            <person name="Koehrsen M."/>
            <person name="Haas B."/>
            <person name="Borodovsky M."/>
            <person name="Guigo R."/>
            <person name="Alvarado L."/>
            <person name="Berlin A."/>
            <person name="Borenstein D."/>
            <person name="Chen Z."/>
            <person name="Engels R."/>
            <person name="Freedman E."/>
            <person name="Gellesch M."/>
            <person name="Goldberg J."/>
            <person name="Griggs A."/>
            <person name="Gujja S."/>
            <person name="Heiman D."/>
            <person name="Hepburn T."/>
            <person name="Howarth C."/>
            <person name="Jen D."/>
            <person name="Larson L."/>
            <person name="Lewis B."/>
            <person name="Mehta T."/>
            <person name="Park D."/>
            <person name="Pearson M."/>
            <person name="Roberts A."/>
            <person name="Saif S."/>
            <person name="Shenoy N."/>
            <person name="Sisk P."/>
            <person name="Stolte C."/>
            <person name="Sykes S."/>
            <person name="Walk T."/>
            <person name="White J."/>
            <person name="Yandava C."/>
            <person name="Burger G."/>
            <person name="Gray M.W."/>
            <person name="Holland P.W.H."/>
            <person name="King N."/>
            <person name="Lang F.B.F."/>
            <person name="Roger A.J."/>
            <person name="Ruiz-Trillo I."/>
            <person name="Lander E."/>
            <person name="Nusbaum C."/>
        </authorList>
    </citation>
    <scope>NUCLEOTIDE SEQUENCE [LARGE SCALE GENOMIC DNA]</scope>
    <source>
        <strain evidence="3">ATCC 38327</strain>
    </source>
</reference>
<dbReference type="AlphaFoldDB" id="A0A0L0T961"/>
<proteinExistence type="predicted"/>
<dbReference type="EMBL" id="GG745369">
    <property type="protein sequence ID" value="KNE71074.1"/>
    <property type="molecule type" value="Genomic_DNA"/>
</dbReference>
<evidence type="ECO:0000313" key="3">
    <source>
        <dbReference type="Proteomes" id="UP000054350"/>
    </source>
</evidence>
<protein>
    <submittedName>
        <fullName evidence="2">ABC transporter ATPase</fullName>
    </submittedName>
</protein>
<dbReference type="PANTHER" id="PTHR38149:SF1">
    <property type="entry name" value="ATPASE"/>
    <property type="match status" value="1"/>
</dbReference>
<dbReference type="InterPro" id="IPR046834">
    <property type="entry name" value="ABC_ATPase_C"/>
</dbReference>
<sequence>MVEDAGLVAFIGNGSILPRTAGDSQLPLTSAIPWQSPPSLETTFTLPNRGAITGTALRAGVTLIVGGGFHGKSTLLDALTVGIYNKRPGDGREFVVSHSRATHVQSEDGRAVHNVDISPFIGALPMCAPDATADFSTTNASGSTSLAAAVQEALEQHAPVLLLDEDTCATNFMARDARMRQLVPADPITPLTHKIRVLVEDQGVSLVLVVGGAGEFLGVADTVLAMDGYVPRDVTAKARAIAAGAEVPDERPYGRVAARRVVRVTPIDREKVHVRQVRRAQIGELEVQVDAAAGLIEKGQLRYALAVLAWIGRNAEMQRVPLCEAVARAVAAPMEEVVPRLEGWHVVPRAEEVTMVVNRVRTVAMAQVGNE</sequence>
<evidence type="ECO:0000259" key="1">
    <source>
        <dbReference type="Pfam" id="PF09818"/>
    </source>
</evidence>
<feature type="domain" description="ATPase of the ABC class C-terminal" evidence="1">
    <location>
        <begin position="3"/>
        <end position="249"/>
    </location>
</feature>
<evidence type="ECO:0000313" key="2">
    <source>
        <dbReference type="EMBL" id="KNE71074.1"/>
    </source>
</evidence>
<dbReference type="Pfam" id="PF09818">
    <property type="entry name" value="ABC_ATPase"/>
    <property type="match status" value="1"/>
</dbReference>
<organism evidence="2 3">
    <name type="scientific">Allomyces macrogynus (strain ATCC 38327)</name>
    <name type="common">Allomyces javanicus var. macrogynus</name>
    <dbReference type="NCBI Taxonomy" id="578462"/>
    <lineage>
        <taxon>Eukaryota</taxon>
        <taxon>Fungi</taxon>
        <taxon>Fungi incertae sedis</taxon>
        <taxon>Blastocladiomycota</taxon>
        <taxon>Blastocladiomycetes</taxon>
        <taxon>Blastocladiales</taxon>
        <taxon>Blastocladiaceae</taxon>
        <taxon>Allomyces</taxon>
    </lineage>
</organism>
<dbReference type="InterPro" id="IPR019195">
    <property type="entry name" value="ABC_ATPase_put"/>
</dbReference>
<dbReference type="OrthoDB" id="189459at2759"/>
<dbReference type="PANTHER" id="PTHR38149">
    <property type="entry name" value="ATPASE"/>
    <property type="match status" value="1"/>
</dbReference>
<keyword evidence="3" id="KW-1185">Reference proteome</keyword>
<name>A0A0L0T961_ALLM3</name>